<evidence type="ECO:0000313" key="1">
    <source>
        <dbReference type="EMBL" id="KAF2472768.1"/>
    </source>
</evidence>
<reference evidence="1" key="1">
    <citation type="journal article" date="2020" name="Stud. Mycol.">
        <title>101 Dothideomycetes genomes: a test case for predicting lifestyles and emergence of pathogens.</title>
        <authorList>
            <person name="Haridas S."/>
            <person name="Albert R."/>
            <person name="Binder M."/>
            <person name="Bloem J."/>
            <person name="Labutti K."/>
            <person name="Salamov A."/>
            <person name="Andreopoulos B."/>
            <person name="Baker S."/>
            <person name="Barry K."/>
            <person name="Bills G."/>
            <person name="Bluhm B."/>
            <person name="Cannon C."/>
            <person name="Castanera R."/>
            <person name="Culley D."/>
            <person name="Daum C."/>
            <person name="Ezra D."/>
            <person name="Gonzalez J."/>
            <person name="Henrissat B."/>
            <person name="Kuo A."/>
            <person name="Liang C."/>
            <person name="Lipzen A."/>
            <person name="Lutzoni F."/>
            <person name="Magnuson J."/>
            <person name="Mondo S."/>
            <person name="Nolan M."/>
            <person name="Ohm R."/>
            <person name="Pangilinan J."/>
            <person name="Park H.-J."/>
            <person name="Ramirez L."/>
            <person name="Alfaro M."/>
            <person name="Sun H."/>
            <person name="Tritt A."/>
            <person name="Yoshinaga Y."/>
            <person name="Zwiers L.-H."/>
            <person name="Turgeon B."/>
            <person name="Goodwin S."/>
            <person name="Spatafora J."/>
            <person name="Crous P."/>
            <person name="Grigoriev I."/>
        </authorList>
    </citation>
    <scope>NUCLEOTIDE SEQUENCE</scope>
    <source>
        <strain evidence="1">ATCC 200398</strain>
    </source>
</reference>
<dbReference type="EMBL" id="MU003501">
    <property type="protein sequence ID" value="KAF2472768.1"/>
    <property type="molecule type" value="Genomic_DNA"/>
</dbReference>
<sequence>MASHFLLFWLSWFGLTTAAWNATNATNSDGPNNGSARYLPLFEKHSNSTPKFINVTGKTANPLIKVLQDKNQPSRRRDLLDLSKRDLPEGTCAPGTPCVNGACCSKTGICGFAPAQCGSGNCISNCNATAPCGQYAKKEDQQCPLNVCCSDYGFCGSTDLFCTTTGEHPCQKGYGSCGDSPRPSCAGGDSTSERTIGYYESWSTTRACDKRSPEDIDLTPFTHLNFAFAFFDPKSFEMTPMSSGDSDLYKRFTSLKLKKPALQTWISVGGWSFNDPTNVPNTRTAFSDMVATSRSRQAFISSLGRFMQTYNFDGVDLDWEYPAADDRGGVKADKTNFVTFLKELRSAFGSRHGISLTLPASYWYLQGFDVKAIQNYVDWMNIMSYDIHGVWDKGNKHTGPYVKPHTNLTEIEEGLDLLWRAGVDPAKVVLGLGWYGRSFTLANPSCNTPNGVCTFSEGGTPGECTNSAGTLTNAEINRIIAKGGVQKGFDRKAAVKWITWNSNQWISYDDGETIQLKIAHANSRCLAGKMIWAVDQDDSQSSSVNDLLGIGPANGISADKAKKIKDQLNNATQAAAVASSCYWTFCGGDCTPGYFPATTSTGQIAGVQRDTECPADKPTTLCCAPGTSMGKCQWDGWRGVGLSCAPVCTDSSATIVARNTNSRDQDCNGGYQAYCCSGFVPSSKTNTGNLGLIGQGGVSKRDRRGVRGGFLGGILGATFCAELVAAANAVLAFFTAGLSLLGIPAEYAAC</sequence>
<accession>A0ACB6R0I7</accession>
<protein>
    <submittedName>
        <fullName evidence="1">Killer toxin alpha/beta</fullName>
    </submittedName>
</protein>
<proteinExistence type="predicted"/>
<name>A0ACB6R0I7_9PLEO</name>
<gene>
    <name evidence="1" type="ORF">BDR25DRAFT_365935</name>
</gene>
<organism evidence="1 2">
    <name type="scientific">Lindgomyces ingoldianus</name>
    <dbReference type="NCBI Taxonomy" id="673940"/>
    <lineage>
        <taxon>Eukaryota</taxon>
        <taxon>Fungi</taxon>
        <taxon>Dikarya</taxon>
        <taxon>Ascomycota</taxon>
        <taxon>Pezizomycotina</taxon>
        <taxon>Dothideomycetes</taxon>
        <taxon>Pleosporomycetidae</taxon>
        <taxon>Pleosporales</taxon>
        <taxon>Lindgomycetaceae</taxon>
        <taxon>Lindgomyces</taxon>
    </lineage>
</organism>
<dbReference type="Proteomes" id="UP000799755">
    <property type="component" value="Unassembled WGS sequence"/>
</dbReference>
<feature type="non-terminal residue" evidence="1">
    <location>
        <position position="750"/>
    </location>
</feature>
<keyword evidence="2" id="KW-1185">Reference proteome</keyword>
<evidence type="ECO:0000313" key="2">
    <source>
        <dbReference type="Proteomes" id="UP000799755"/>
    </source>
</evidence>
<comment type="caution">
    <text evidence="1">The sequence shown here is derived from an EMBL/GenBank/DDBJ whole genome shotgun (WGS) entry which is preliminary data.</text>
</comment>